<dbReference type="EC" id="2.4.2.31" evidence="10"/>
<dbReference type="GO" id="GO:0016779">
    <property type="term" value="F:nucleotidyltransferase activity"/>
    <property type="evidence" value="ECO:0007669"/>
    <property type="project" value="UniProtKB-KW"/>
</dbReference>
<protein>
    <recommendedName>
        <fullName evidence="10">NAD(P)(+)--arginine ADP-ribosyltransferase</fullName>
        <ecNumber evidence="10">2.4.2.31</ecNumber>
    </recommendedName>
    <alternativeName>
        <fullName evidence="10">Mono(ADP-ribosyl)transferase</fullName>
    </alternativeName>
</protein>
<comment type="similarity">
    <text evidence="1 10">Belongs to the Arg-specific ADP-ribosyltransferase family.</text>
</comment>
<evidence type="ECO:0000256" key="7">
    <source>
        <dbReference type="ARBA" id="ARBA00023027"/>
    </source>
</evidence>
<evidence type="ECO:0000256" key="9">
    <source>
        <dbReference type="ARBA" id="ARBA00047597"/>
    </source>
</evidence>
<accession>A0AAV7NWW0</accession>
<proteinExistence type="inferred from homology"/>
<comment type="caution">
    <text evidence="11">The sequence shown here is derived from an EMBL/GenBank/DDBJ whole genome shotgun (WGS) entry which is preliminary data.</text>
</comment>
<dbReference type="PROSITE" id="PS01291">
    <property type="entry name" value="ART"/>
    <property type="match status" value="1"/>
</dbReference>
<organism evidence="11 12">
    <name type="scientific">Pleurodeles waltl</name>
    <name type="common">Iberian ribbed newt</name>
    <dbReference type="NCBI Taxonomy" id="8319"/>
    <lineage>
        <taxon>Eukaryota</taxon>
        <taxon>Metazoa</taxon>
        <taxon>Chordata</taxon>
        <taxon>Craniata</taxon>
        <taxon>Vertebrata</taxon>
        <taxon>Euteleostomi</taxon>
        <taxon>Amphibia</taxon>
        <taxon>Batrachia</taxon>
        <taxon>Caudata</taxon>
        <taxon>Salamandroidea</taxon>
        <taxon>Salamandridae</taxon>
        <taxon>Pleurodelinae</taxon>
        <taxon>Pleurodeles</taxon>
    </lineage>
</organism>
<keyword evidence="4" id="KW-0548">Nucleotidyltransferase</keyword>
<keyword evidence="6 10" id="KW-0521">NADP</keyword>
<name>A0AAV7NWW0_PLEWA</name>
<evidence type="ECO:0000256" key="10">
    <source>
        <dbReference type="RuleBase" id="RU361228"/>
    </source>
</evidence>
<evidence type="ECO:0000256" key="4">
    <source>
        <dbReference type="ARBA" id="ARBA00022695"/>
    </source>
</evidence>
<dbReference type="AlphaFoldDB" id="A0AAV7NWW0"/>
<dbReference type="EMBL" id="JANPWB010000012">
    <property type="protein sequence ID" value="KAJ1120563.1"/>
    <property type="molecule type" value="Genomic_DNA"/>
</dbReference>
<dbReference type="Proteomes" id="UP001066276">
    <property type="component" value="Chromosome 8"/>
</dbReference>
<evidence type="ECO:0000256" key="6">
    <source>
        <dbReference type="ARBA" id="ARBA00022857"/>
    </source>
</evidence>
<evidence type="ECO:0000313" key="12">
    <source>
        <dbReference type="Proteomes" id="UP001066276"/>
    </source>
</evidence>
<dbReference type="InterPro" id="IPR000768">
    <property type="entry name" value="ART"/>
</dbReference>
<keyword evidence="3 10" id="KW-0808">Transferase</keyword>
<comment type="catalytic activity">
    <reaction evidence="9 10">
        <text>L-arginyl-[protein] + NAD(+) = N(omega)-(ADP-D-ribosyl)-L-arginyl-[protein] + nicotinamide + H(+)</text>
        <dbReference type="Rhea" id="RHEA:19149"/>
        <dbReference type="Rhea" id="RHEA-COMP:10532"/>
        <dbReference type="Rhea" id="RHEA-COMP:15087"/>
        <dbReference type="ChEBI" id="CHEBI:15378"/>
        <dbReference type="ChEBI" id="CHEBI:17154"/>
        <dbReference type="ChEBI" id="CHEBI:29965"/>
        <dbReference type="ChEBI" id="CHEBI:57540"/>
        <dbReference type="ChEBI" id="CHEBI:142554"/>
        <dbReference type="EC" id="2.4.2.31"/>
    </reaction>
</comment>
<keyword evidence="5" id="KW-0732">Signal</keyword>
<keyword evidence="7 10" id="KW-0520">NAD</keyword>
<evidence type="ECO:0000256" key="1">
    <source>
        <dbReference type="ARBA" id="ARBA00009558"/>
    </source>
</evidence>
<dbReference type="FunFam" id="3.90.176.10:FF:000001">
    <property type="entry name" value="NAD(P)(+)--arginine ADP-ribosyltransferase"/>
    <property type="match status" value="1"/>
</dbReference>
<gene>
    <name evidence="11" type="ORF">NDU88_008727</name>
</gene>
<evidence type="ECO:0000256" key="8">
    <source>
        <dbReference type="ARBA" id="ARBA00023157"/>
    </source>
</evidence>
<keyword evidence="8" id="KW-1015">Disulfide bond</keyword>
<evidence type="ECO:0000313" key="11">
    <source>
        <dbReference type="EMBL" id="KAJ1120563.1"/>
    </source>
</evidence>
<evidence type="ECO:0000256" key="5">
    <source>
        <dbReference type="ARBA" id="ARBA00022729"/>
    </source>
</evidence>
<dbReference type="PANTHER" id="PTHR10339:SF19">
    <property type="entry name" value="GPI-LINKED NAD(P)(+)--ARGININE ADP-RIBOSYLTRANSFERASE 1"/>
    <property type="match status" value="1"/>
</dbReference>
<evidence type="ECO:0000256" key="3">
    <source>
        <dbReference type="ARBA" id="ARBA00022679"/>
    </source>
</evidence>
<reference evidence="11" key="1">
    <citation type="journal article" date="2022" name="bioRxiv">
        <title>Sequencing and chromosome-scale assembly of the giantPleurodeles waltlgenome.</title>
        <authorList>
            <person name="Brown T."/>
            <person name="Elewa A."/>
            <person name="Iarovenko S."/>
            <person name="Subramanian E."/>
            <person name="Araus A.J."/>
            <person name="Petzold A."/>
            <person name="Susuki M."/>
            <person name="Suzuki K.-i.T."/>
            <person name="Hayashi T."/>
            <person name="Toyoda A."/>
            <person name="Oliveira C."/>
            <person name="Osipova E."/>
            <person name="Leigh N.D."/>
            <person name="Simon A."/>
            <person name="Yun M.H."/>
        </authorList>
    </citation>
    <scope>NUCLEOTIDE SEQUENCE</scope>
    <source>
        <strain evidence="11">20211129_DDA</strain>
        <tissue evidence="11">Liver</tissue>
    </source>
</reference>
<keyword evidence="12" id="KW-1185">Reference proteome</keyword>
<dbReference type="PROSITE" id="PS51996">
    <property type="entry name" value="TR_MART"/>
    <property type="match status" value="1"/>
</dbReference>
<dbReference type="SUPFAM" id="SSF56399">
    <property type="entry name" value="ADP-ribosylation"/>
    <property type="match status" value="1"/>
</dbReference>
<evidence type="ECO:0000256" key="2">
    <source>
        <dbReference type="ARBA" id="ARBA00022676"/>
    </source>
</evidence>
<dbReference type="GO" id="GO:0003950">
    <property type="term" value="F:NAD+ poly-ADP-ribosyltransferase activity"/>
    <property type="evidence" value="ECO:0007669"/>
    <property type="project" value="TreeGrafter"/>
</dbReference>
<dbReference type="PRINTS" id="PR00970">
    <property type="entry name" value="RIBTRNSFRASE"/>
</dbReference>
<dbReference type="GO" id="GO:0106274">
    <property type="term" value="F:NAD+-protein-arginine ADP-ribosyltransferase activity"/>
    <property type="evidence" value="ECO:0007669"/>
    <property type="project" value="UniProtKB-EC"/>
</dbReference>
<sequence length="233" mass="27060">MEAEIPQLFQLEYKSNPDFASAWDAAKEEWEDRKRYTVKPLGFKDEYAIAILAYTINGPLHKVFNAAVREAGRSREYYLRNFKFKALHYFLTNALRVLDEQDTPKCHIVYRGIKGVRFKSVGQKPIRFGQFTSSSLNSENALQFGKDTIFTIETCYGVSVKNFSFFPEEEEVLIPPFEKFKVTNFSKDQDKNIIGLQSMEKSSNYNCEFAKEKQCKSLKCLFDSGKFNFVFIL</sequence>
<dbReference type="PANTHER" id="PTHR10339">
    <property type="entry name" value="ADP-RIBOSYLTRANSFERASE"/>
    <property type="match status" value="1"/>
</dbReference>
<dbReference type="Pfam" id="PF01129">
    <property type="entry name" value="ART"/>
    <property type="match status" value="1"/>
</dbReference>
<dbReference type="InterPro" id="IPR050999">
    <property type="entry name" value="ADP-ribosyltransferase_ARG"/>
</dbReference>
<dbReference type="Gene3D" id="3.90.176.10">
    <property type="entry name" value="Toxin ADP-ribosyltransferase, Chain A, domain 1"/>
    <property type="match status" value="1"/>
</dbReference>
<keyword evidence="2 10" id="KW-0328">Glycosyltransferase</keyword>